<dbReference type="OrthoDB" id="5600102at2759"/>
<dbReference type="InterPro" id="IPR036420">
    <property type="entry name" value="BRCT_dom_sf"/>
</dbReference>
<evidence type="ECO:0000256" key="1">
    <source>
        <dbReference type="ARBA" id="ARBA00004123"/>
    </source>
</evidence>
<keyword evidence="8" id="KW-1185">Reference proteome</keyword>
<dbReference type="PANTHER" id="PTHR13763:SF0">
    <property type="entry name" value="BREAST CANCER TYPE 1 SUSCEPTIBILITY PROTEIN"/>
    <property type="match status" value="1"/>
</dbReference>
<proteinExistence type="predicted"/>
<organism evidence="7 8">
    <name type="scientific">Smittium culicis</name>
    <dbReference type="NCBI Taxonomy" id="133412"/>
    <lineage>
        <taxon>Eukaryota</taxon>
        <taxon>Fungi</taxon>
        <taxon>Fungi incertae sedis</taxon>
        <taxon>Zoopagomycota</taxon>
        <taxon>Kickxellomycotina</taxon>
        <taxon>Harpellomycetes</taxon>
        <taxon>Harpellales</taxon>
        <taxon>Legeriomycetaceae</taxon>
        <taxon>Smittium</taxon>
    </lineage>
</organism>
<accession>A0A1R1Y2D7</accession>
<evidence type="ECO:0000313" key="7">
    <source>
        <dbReference type="EMBL" id="OMJ21053.1"/>
    </source>
</evidence>
<dbReference type="InterPro" id="IPR001357">
    <property type="entry name" value="BRCT_dom"/>
</dbReference>
<gene>
    <name evidence="7" type="ORF">AYI70_g3711</name>
</gene>
<evidence type="ECO:0000259" key="6">
    <source>
        <dbReference type="PROSITE" id="PS50172"/>
    </source>
</evidence>
<evidence type="ECO:0000256" key="3">
    <source>
        <dbReference type="ARBA" id="ARBA00022763"/>
    </source>
</evidence>
<reference evidence="7 8" key="1">
    <citation type="submission" date="2017-01" db="EMBL/GenBank/DDBJ databases">
        <authorList>
            <person name="Mah S.A."/>
            <person name="Swanson W.J."/>
            <person name="Moy G.W."/>
            <person name="Vacquier V.D."/>
        </authorList>
    </citation>
    <scope>NUCLEOTIDE SEQUENCE [LARGE SCALE GENOMIC DNA]</scope>
    <source>
        <strain evidence="7 8">GSMNP</strain>
    </source>
</reference>
<keyword evidence="2" id="KW-0677">Repeat</keyword>
<keyword evidence="4" id="KW-0234">DNA repair</keyword>
<dbReference type="InterPro" id="IPR031099">
    <property type="entry name" value="BRCA1-associated"/>
</dbReference>
<comment type="subcellular location">
    <subcellularLocation>
        <location evidence="1">Nucleus</location>
    </subcellularLocation>
</comment>
<evidence type="ECO:0000256" key="2">
    <source>
        <dbReference type="ARBA" id="ARBA00022737"/>
    </source>
</evidence>
<dbReference type="PANTHER" id="PTHR13763">
    <property type="entry name" value="BREAST CANCER TYPE 1 SUSCEPTIBILITY PROTEIN BRCA1"/>
    <property type="match status" value="1"/>
</dbReference>
<evidence type="ECO:0000313" key="8">
    <source>
        <dbReference type="Proteomes" id="UP000187283"/>
    </source>
</evidence>
<evidence type="ECO:0000256" key="4">
    <source>
        <dbReference type="ARBA" id="ARBA00023204"/>
    </source>
</evidence>
<dbReference type="GO" id="GO:0004842">
    <property type="term" value="F:ubiquitin-protein transferase activity"/>
    <property type="evidence" value="ECO:0007669"/>
    <property type="project" value="TreeGrafter"/>
</dbReference>
<dbReference type="PROSITE" id="PS50172">
    <property type="entry name" value="BRCT"/>
    <property type="match status" value="1"/>
</dbReference>
<dbReference type="AlphaFoldDB" id="A0A1R1Y2D7"/>
<dbReference type="Proteomes" id="UP000187283">
    <property type="component" value="Unassembled WGS sequence"/>
</dbReference>
<keyword evidence="3" id="KW-0227">DNA damage</keyword>
<dbReference type="STRING" id="133412.A0A1R1Y2D7"/>
<dbReference type="GO" id="GO:0000724">
    <property type="term" value="P:double-strand break repair via homologous recombination"/>
    <property type="evidence" value="ECO:0007669"/>
    <property type="project" value="TreeGrafter"/>
</dbReference>
<protein>
    <submittedName>
        <fullName evidence="7">BRCA1-associated RING domain protein 1</fullName>
    </submittedName>
</protein>
<dbReference type="SUPFAM" id="SSF52113">
    <property type="entry name" value="BRCT domain"/>
    <property type="match status" value="1"/>
</dbReference>
<name>A0A1R1Y2D7_9FUNG</name>
<dbReference type="EMBL" id="LSSN01001096">
    <property type="protein sequence ID" value="OMJ21053.1"/>
    <property type="molecule type" value="Genomic_DNA"/>
</dbReference>
<dbReference type="GO" id="GO:0045944">
    <property type="term" value="P:positive regulation of transcription by RNA polymerase II"/>
    <property type="evidence" value="ECO:0007669"/>
    <property type="project" value="TreeGrafter"/>
</dbReference>
<keyword evidence="5" id="KW-0539">Nucleus</keyword>
<feature type="domain" description="BRCT" evidence="6">
    <location>
        <begin position="121"/>
        <end position="175"/>
    </location>
</feature>
<dbReference type="GO" id="GO:0005634">
    <property type="term" value="C:nucleus"/>
    <property type="evidence" value="ECO:0007669"/>
    <property type="project" value="UniProtKB-SubCell"/>
</dbReference>
<evidence type="ECO:0000256" key="5">
    <source>
        <dbReference type="ARBA" id="ARBA00023242"/>
    </source>
</evidence>
<comment type="caution">
    <text evidence="7">The sequence shown here is derived from an EMBL/GenBank/DDBJ whole genome shotgun (WGS) entry which is preliminary data.</text>
</comment>
<dbReference type="Gene3D" id="3.40.50.10190">
    <property type="entry name" value="BRCT domain"/>
    <property type="match status" value="1"/>
</dbReference>
<sequence>MNVDQAINSISSSYVKITNFQDPNKTPIHIIKPETNIRSIHGSEIKSPKHSPKVNESEITTSQISISNNDLDEELKKADLFLKRIEGHLSEKFNIPSILKISTSGDKVLFLDAVSNGLIVATHLIVPCDNNPNLTNSRTLKYLQSIVHGCWVLSFKWIEDCISQNLILNYSDYEVRGCEKHKFRFGPQKSRSLRLKTPNKPINPKIDLVEPMLTEENDSLLKNDPLNSLFTGMYFYLPREYRWTSPSYNEIIELLTKSGGIIASQKQYADFLNNNRIKKAVTKDAKSPKSHDISIIVLSPNKKPVNLFNYKDDISLEKFNNRSDREASGIHVISKLVNYNKNSILDSFKKFQIMLRYSQDTDLNFYYMNSSSFLQKKNHDFYINHSLLYNFGDKVQNLKYSPKIADKSKNFIPQNYDSNFHKLTNNSETEKPISNSENFHEKGNGVIVQEPRTQVSFIWVFDCIDKFDLINDLFEYYVFD</sequence>